<accession>A0AAJ7C047</accession>
<keyword evidence="2" id="KW-0812">Transmembrane</keyword>
<evidence type="ECO:0000313" key="3">
    <source>
        <dbReference type="Proteomes" id="UP000694920"/>
    </source>
</evidence>
<feature type="compositionally biased region" description="Basic residues" evidence="1">
    <location>
        <begin position="207"/>
        <end position="217"/>
    </location>
</feature>
<keyword evidence="2" id="KW-0472">Membrane</keyword>
<gene>
    <name evidence="4" type="primary">LOC107269434</name>
</gene>
<evidence type="ECO:0000256" key="1">
    <source>
        <dbReference type="SAM" id="MobiDB-lite"/>
    </source>
</evidence>
<feature type="transmembrane region" description="Helical" evidence="2">
    <location>
        <begin position="35"/>
        <end position="60"/>
    </location>
</feature>
<keyword evidence="2" id="KW-1133">Transmembrane helix</keyword>
<dbReference type="KEGG" id="ccin:107269434"/>
<feature type="region of interest" description="Disordered" evidence="1">
    <location>
        <begin position="187"/>
        <end position="223"/>
    </location>
</feature>
<sequence length="640" mass="75045">MTRIYYRYMRIRFSFVLPNSQDALVKSYCEKTQSVWICVLIMKFLVFLLNALAIGCVAGNTWDTNGYVHETSCISSWMSHAKRVLLIALMSTAVVLYYFPEARYYARKGCYLLIDLVANSLKSALKVTESNYGRDEFKSTYFNHRYERIYPSKGNQFPEGIDVHDDTGYKYNRHRNYTIEEERLKRHDKRRHREHIVKRSSKDDKHSHRHRHRHQRHHDSERIVANDSYVARSCGTSGIYFSSRQESNTSAVCPGEVYTSYVIRSPQDLTLIDRKYEPSDVVLVNDDYRVSGNDDKKLDVSYSEDDDPTRDRDRNIMADKIEGMKTYDKSNEKGDGHTDKADVELEVINKERVGDDDSNSSNQEIQSTDFMDNWVDDQLIVFEKRNVHQQVVTVEDHESSKNVKHMDYPPTEGCYLDRIQEQNDNEDQSNGMEILTELEEQIIKLDRMVRVMKPGIQKQGFQEYDKNKYALQTIETVLKDMKRGFREFDDKLKNQRIRTKYRSFSTKDVEERSSSFKKEMNHNRDFHTVDENLSKVTKISRRQDLDIEPEKENFDNALMNAGDNNMFNDDNDEEYSNVPIIRNRIKPALLRAIDWLFTDCPNLRYVATDNVDVDVHVGKVDSPETINEWLPGWKACNTGQ</sequence>
<proteinExistence type="predicted"/>
<feature type="compositionally biased region" description="Basic residues" evidence="1">
    <location>
        <begin position="187"/>
        <end position="199"/>
    </location>
</feature>
<dbReference type="Proteomes" id="UP000694920">
    <property type="component" value="Unplaced"/>
</dbReference>
<organism evidence="3 4">
    <name type="scientific">Cephus cinctus</name>
    <name type="common">Wheat stem sawfly</name>
    <dbReference type="NCBI Taxonomy" id="211228"/>
    <lineage>
        <taxon>Eukaryota</taxon>
        <taxon>Metazoa</taxon>
        <taxon>Ecdysozoa</taxon>
        <taxon>Arthropoda</taxon>
        <taxon>Hexapoda</taxon>
        <taxon>Insecta</taxon>
        <taxon>Pterygota</taxon>
        <taxon>Neoptera</taxon>
        <taxon>Endopterygota</taxon>
        <taxon>Hymenoptera</taxon>
        <taxon>Cephoidea</taxon>
        <taxon>Cephidae</taxon>
        <taxon>Cephus</taxon>
    </lineage>
</organism>
<dbReference type="AlphaFoldDB" id="A0AAJ7C047"/>
<reference evidence="4" key="1">
    <citation type="submission" date="2025-08" db="UniProtKB">
        <authorList>
            <consortium name="RefSeq"/>
        </authorList>
    </citation>
    <scope>IDENTIFICATION</scope>
</reference>
<protein>
    <submittedName>
        <fullName evidence="4">Uncharacterized protein LOC107269434 isoform X1</fullName>
    </submittedName>
</protein>
<evidence type="ECO:0000256" key="2">
    <source>
        <dbReference type="SAM" id="Phobius"/>
    </source>
</evidence>
<name>A0AAJ7C047_CEPCN</name>
<evidence type="ECO:0000313" key="4">
    <source>
        <dbReference type="RefSeq" id="XP_015598747.2"/>
    </source>
</evidence>
<feature type="transmembrane region" description="Helical" evidence="2">
    <location>
        <begin position="80"/>
        <end position="99"/>
    </location>
</feature>
<keyword evidence="3" id="KW-1185">Reference proteome</keyword>
<dbReference type="RefSeq" id="XP_015598747.2">
    <property type="nucleotide sequence ID" value="XM_015743261.2"/>
</dbReference>
<feature type="region of interest" description="Disordered" evidence="1">
    <location>
        <begin position="293"/>
        <end position="312"/>
    </location>
</feature>
<dbReference type="GeneID" id="107269434"/>